<organism evidence="1 2">
    <name type="scientific">Brassica napus</name>
    <name type="common">Rape</name>
    <dbReference type="NCBI Taxonomy" id="3708"/>
    <lineage>
        <taxon>Eukaryota</taxon>
        <taxon>Viridiplantae</taxon>
        <taxon>Streptophyta</taxon>
        <taxon>Embryophyta</taxon>
        <taxon>Tracheophyta</taxon>
        <taxon>Spermatophyta</taxon>
        <taxon>Magnoliopsida</taxon>
        <taxon>eudicotyledons</taxon>
        <taxon>Gunneridae</taxon>
        <taxon>Pentapetalae</taxon>
        <taxon>rosids</taxon>
        <taxon>malvids</taxon>
        <taxon>Brassicales</taxon>
        <taxon>Brassicaceae</taxon>
        <taxon>Brassiceae</taxon>
        <taxon>Brassica</taxon>
    </lineage>
</organism>
<keyword evidence="2" id="KW-1185">Reference proteome</keyword>
<evidence type="ECO:0000313" key="1">
    <source>
        <dbReference type="EMBL" id="KAH0879083.1"/>
    </source>
</evidence>
<dbReference type="Proteomes" id="UP000824890">
    <property type="component" value="Unassembled WGS sequence"/>
</dbReference>
<comment type="caution">
    <text evidence="1">The sequence shown here is derived from an EMBL/GenBank/DDBJ whole genome shotgun (WGS) entry which is preliminary data.</text>
</comment>
<gene>
    <name evidence="1" type="ORF">HID58_066477</name>
</gene>
<proteinExistence type="predicted"/>
<sequence length="111" mass="12186">MVHGELAALAGRADPCHGRARRRADWKHGRARLVSWLMSRPSSPASRPATWSCSPGELARVAAELADESTGNTVVLAGRAGSCHGRSRRAIQNVFKKRIFKEEFFLTLIFG</sequence>
<dbReference type="EMBL" id="JAGKQM010000015">
    <property type="protein sequence ID" value="KAH0879083.1"/>
    <property type="molecule type" value="Genomic_DNA"/>
</dbReference>
<evidence type="ECO:0000313" key="2">
    <source>
        <dbReference type="Proteomes" id="UP000824890"/>
    </source>
</evidence>
<protein>
    <submittedName>
        <fullName evidence="1">Uncharacterized protein</fullName>
    </submittedName>
</protein>
<accession>A0ABQ7ZG90</accession>
<name>A0ABQ7ZG90_BRANA</name>
<reference evidence="1 2" key="1">
    <citation type="submission" date="2021-05" db="EMBL/GenBank/DDBJ databases">
        <title>Genome Assembly of Synthetic Allotetraploid Brassica napus Reveals Homoeologous Exchanges between Subgenomes.</title>
        <authorList>
            <person name="Davis J.T."/>
        </authorList>
    </citation>
    <scope>NUCLEOTIDE SEQUENCE [LARGE SCALE GENOMIC DNA]</scope>
    <source>
        <strain evidence="2">cv. Da-Ae</strain>
        <tissue evidence="1">Seedling</tissue>
    </source>
</reference>